<proteinExistence type="predicted"/>
<dbReference type="Gene3D" id="1.10.10.410">
    <property type="match status" value="1"/>
</dbReference>
<accession>A0A9D2PLZ1</accession>
<organism evidence="1 2">
    <name type="scientific">Candidatus Blautia merdavium</name>
    <dbReference type="NCBI Taxonomy" id="2838494"/>
    <lineage>
        <taxon>Bacteria</taxon>
        <taxon>Bacillati</taxon>
        <taxon>Bacillota</taxon>
        <taxon>Clostridia</taxon>
        <taxon>Lachnospirales</taxon>
        <taxon>Lachnospiraceae</taxon>
        <taxon>Blautia</taxon>
    </lineage>
</organism>
<dbReference type="InterPro" id="IPR023168">
    <property type="entry name" value="GatB_Yqey_C_2"/>
</dbReference>
<sequence length="148" mass="16591">MSKIDEVRKAMVTAMKEGNKERKDSLSMLLSALKNKAIDKRADLTEAEENEVVLKEIKQTKETLEMTPADRTDIMEECKNRIAVYEEFAPKMLSVEEIREVIQGVLDELSIPAPTAKDKGKIMKVLMPKVKGIADGKLVNKVLGSMLQ</sequence>
<evidence type="ECO:0000313" key="1">
    <source>
        <dbReference type="EMBL" id="HJC62926.1"/>
    </source>
</evidence>
<dbReference type="GO" id="GO:0016884">
    <property type="term" value="F:carbon-nitrogen ligase activity, with glutamine as amido-N-donor"/>
    <property type="evidence" value="ECO:0007669"/>
    <property type="project" value="InterPro"/>
</dbReference>
<evidence type="ECO:0000313" key="2">
    <source>
        <dbReference type="Proteomes" id="UP000823886"/>
    </source>
</evidence>
<dbReference type="PANTHER" id="PTHR28055">
    <property type="entry name" value="ALTERED INHERITANCE OF MITOCHONDRIA PROTEIN 41, MITOCHONDRIAL"/>
    <property type="match status" value="1"/>
</dbReference>
<dbReference type="SUPFAM" id="SSF89095">
    <property type="entry name" value="GatB/YqeY motif"/>
    <property type="match status" value="1"/>
</dbReference>
<dbReference type="AlphaFoldDB" id="A0A9D2PLZ1"/>
<dbReference type="InterPro" id="IPR003789">
    <property type="entry name" value="Asn/Gln_tRNA_amidoTrase-B-like"/>
</dbReference>
<reference evidence="1" key="2">
    <citation type="submission" date="2021-04" db="EMBL/GenBank/DDBJ databases">
        <authorList>
            <person name="Gilroy R."/>
        </authorList>
    </citation>
    <scope>NUCLEOTIDE SEQUENCE</scope>
    <source>
        <strain evidence="1">ChiBcec2-3848</strain>
    </source>
</reference>
<dbReference type="PANTHER" id="PTHR28055:SF1">
    <property type="entry name" value="ALTERED INHERITANCE OF MITOCHONDRIA PROTEIN 41, MITOCHONDRIAL"/>
    <property type="match status" value="1"/>
</dbReference>
<dbReference type="Proteomes" id="UP000823886">
    <property type="component" value="Unassembled WGS sequence"/>
</dbReference>
<comment type="caution">
    <text evidence="1">The sequence shown here is derived from an EMBL/GenBank/DDBJ whole genome shotgun (WGS) entry which is preliminary data.</text>
</comment>
<dbReference type="EMBL" id="DWVZ01000061">
    <property type="protein sequence ID" value="HJC62926.1"/>
    <property type="molecule type" value="Genomic_DNA"/>
</dbReference>
<dbReference type="Pfam" id="PF09424">
    <property type="entry name" value="YqeY"/>
    <property type="match status" value="1"/>
</dbReference>
<protein>
    <submittedName>
        <fullName evidence="1">GatB/YqeY domain-containing protein</fullName>
    </submittedName>
</protein>
<reference evidence="1" key="1">
    <citation type="journal article" date="2021" name="PeerJ">
        <title>Extensive microbial diversity within the chicken gut microbiome revealed by metagenomics and culture.</title>
        <authorList>
            <person name="Gilroy R."/>
            <person name="Ravi A."/>
            <person name="Getino M."/>
            <person name="Pursley I."/>
            <person name="Horton D.L."/>
            <person name="Alikhan N.F."/>
            <person name="Baker D."/>
            <person name="Gharbi K."/>
            <person name="Hall N."/>
            <person name="Watson M."/>
            <person name="Adriaenssens E.M."/>
            <person name="Foster-Nyarko E."/>
            <person name="Jarju S."/>
            <person name="Secka A."/>
            <person name="Antonio M."/>
            <person name="Oren A."/>
            <person name="Chaudhuri R.R."/>
            <person name="La Ragione R."/>
            <person name="Hildebrand F."/>
            <person name="Pallen M.J."/>
        </authorList>
    </citation>
    <scope>NUCLEOTIDE SEQUENCE</scope>
    <source>
        <strain evidence="1">ChiBcec2-3848</strain>
    </source>
</reference>
<dbReference type="Gene3D" id="1.10.1510.10">
    <property type="entry name" value="Uncharacterised protein YqeY/AIM41 PF09424, N-terminal domain"/>
    <property type="match status" value="1"/>
</dbReference>
<dbReference type="InterPro" id="IPR019004">
    <property type="entry name" value="YqeY/Aim41"/>
</dbReference>
<gene>
    <name evidence="1" type="ORF">H9753_04830</name>
</gene>
<name>A0A9D2PLZ1_9FIRM</name>
<dbReference type="InterPro" id="IPR042184">
    <property type="entry name" value="YqeY/Aim41_N"/>
</dbReference>